<dbReference type="Gene3D" id="3.40.50.11780">
    <property type="match status" value="1"/>
</dbReference>
<evidence type="ECO:0000313" key="4">
    <source>
        <dbReference type="EMBL" id="MBW4668235.1"/>
    </source>
</evidence>
<reference evidence="4" key="1">
    <citation type="submission" date="2021-05" db="EMBL/GenBank/DDBJ databases">
        <authorList>
            <person name="Pietrasiak N."/>
            <person name="Ward R."/>
            <person name="Stajich J.E."/>
            <person name="Kurbessoian T."/>
        </authorList>
    </citation>
    <scope>NUCLEOTIDE SEQUENCE</scope>
    <source>
        <strain evidence="4">GSE-NOS-MK-12-04C</strain>
    </source>
</reference>
<dbReference type="Pfam" id="PF04984">
    <property type="entry name" value="Phage_sheath_1"/>
    <property type="match status" value="1"/>
</dbReference>
<protein>
    <submittedName>
        <fullName evidence="4">Phage tail sheath subtilisin-like domain-containing protein</fullName>
    </submittedName>
</protein>
<comment type="caution">
    <text evidence="4">The sequence shown here is derived from an EMBL/GenBank/DDBJ whole genome shotgun (WGS) entry which is preliminary data.</text>
</comment>
<dbReference type="InterPro" id="IPR035089">
    <property type="entry name" value="Phage_sheath_subtilisin"/>
</dbReference>
<evidence type="ECO:0000313" key="5">
    <source>
        <dbReference type="Proteomes" id="UP000729701"/>
    </source>
</evidence>
<evidence type="ECO:0000259" key="2">
    <source>
        <dbReference type="Pfam" id="PF04984"/>
    </source>
</evidence>
<organism evidence="4 5">
    <name type="scientific">Cyanomargarita calcarea GSE-NOS-MK-12-04C</name>
    <dbReference type="NCBI Taxonomy" id="2839659"/>
    <lineage>
        <taxon>Bacteria</taxon>
        <taxon>Bacillati</taxon>
        <taxon>Cyanobacteriota</taxon>
        <taxon>Cyanophyceae</taxon>
        <taxon>Nostocales</taxon>
        <taxon>Cyanomargaritaceae</taxon>
        <taxon>Cyanomargarita</taxon>
    </lineage>
</organism>
<dbReference type="Pfam" id="PF17482">
    <property type="entry name" value="Phage_sheath_1C"/>
    <property type="match status" value="1"/>
</dbReference>
<feature type="domain" description="Tail sheath protein subtilisin-like" evidence="2">
    <location>
        <begin position="174"/>
        <end position="272"/>
    </location>
</feature>
<evidence type="ECO:0000256" key="1">
    <source>
        <dbReference type="ARBA" id="ARBA00008005"/>
    </source>
</evidence>
<dbReference type="PANTHER" id="PTHR35861:SF1">
    <property type="entry name" value="PHAGE TAIL SHEATH PROTEIN"/>
    <property type="match status" value="1"/>
</dbReference>
<dbReference type="EMBL" id="JAHHGZ010000011">
    <property type="protein sequence ID" value="MBW4668235.1"/>
    <property type="molecule type" value="Genomic_DNA"/>
</dbReference>
<dbReference type="InterPro" id="IPR052042">
    <property type="entry name" value="Tail_sheath_structural"/>
</dbReference>
<evidence type="ECO:0000259" key="3">
    <source>
        <dbReference type="Pfam" id="PF17482"/>
    </source>
</evidence>
<reference evidence="4" key="2">
    <citation type="journal article" date="2022" name="Microbiol. Resour. Announc.">
        <title>Metagenome Sequencing to Explore Phylogenomics of Terrestrial Cyanobacteria.</title>
        <authorList>
            <person name="Ward R.D."/>
            <person name="Stajich J.E."/>
            <person name="Johansen J.R."/>
            <person name="Huntemann M."/>
            <person name="Clum A."/>
            <person name="Foster B."/>
            <person name="Foster B."/>
            <person name="Roux S."/>
            <person name="Palaniappan K."/>
            <person name="Varghese N."/>
            <person name="Mukherjee S."/>
            <person name="Reddy T.B.K."/>
            <person name="Daum C."/>
            <person name="Copeland A."/>
            <person name="Chen I.A."/>
            <person name="Ivanova N.N."/>
            <person name="Kyrpides N.C."/>
            <person name="Shapiro N."/>
            <person name="Eloe-Fadrosh E.A."/>
            <person name="Pietrasiak N."/>
        </authorList>
    </citation>
    <scope>NUCLEOTIDE SEQUENCE</scope>
    <source>
        <strain evidence="4">GSE-NOS-MK-12-04C</strain>
    </source>
</reference>
<sequence>MSADIRDELLKLSGDLLFKKAIQSLFENAQQVVSLHRKRDFDNELLPPPESYLAEAVNGFFENGGIRCYVVRAVSESSELDEKKKALIQALRVLEPLNDLDLVAIPDAMTLHPNEEAIIEVQREALQHCTTCGDRIAILDALPSLENSQPKLTFKEDIKSHRERIVSQKEAYNGVLYFPWLKIKNAQDYPKQDNQLEKGRLVPPCGHVAGIIARSDRNRGVFKAPANEEIYDALDLEVPVDNSIQDELNPLGINCLRAFPGRGIRVWGARTLAGNDPNWRYVNVRRLFLTLTRWIDQNMFWATFEPNGLLLWLRIQRELSFYLETFWLAGALQGETRQQAFYVKCDEETNPLSNRETGQVVTEIGLAPNAPAEFIIVRIVHRISASEITQPYI</sequence>
<dbReference type="AlphaFoldDB" id="A0A951UUT7"/>
<dbReference type="InterPro" id="IPR020287">
    <property type="entry name" value="Tail_sheath_C"/>
</dbReference>
<name>A0A951UUT7_9CYAN</name>
<proteinExistence type="inferred from homology"/>
<comment type="similarity">
    <text evidence="1">Belongs to the myoviridae tail sheath protein family.</text>
</comment>
<dbReference type="Proteomes" id="UP000729701">
    <property type="component" value="Unassembled WGS sequence"/>
</dbReference>
<gene>
    <name evidence="4" type="ORF">KME60_12625</name>
</gene>
<feature type="domain" description="Tail sheath protein C-terminal" evidence="3">
    <location>
        <begin position="276"/>
        <end position="380"/>
    </location>
</feature>
<accession>A0A951UUT7</accession>
<dbReference type="PANTHER" id="PTHR35861">
    <property type="match status" value="1"/>
</dbReference>